<accession>A0A974XWL4</accession>
<keyword evidence="3" id="KW-1185">Reference proteome</keyword>
<protein>
    <submittedName>
        <fullName evidence="2">DUF4442 domain-containing protein</fullName>
    </submittedName>
</protein>
<sequence>MKASISATGIRRVLNLWPPFLFAGIHVEAIAKDWRRARVVLRMRPWNRNYVGTHFGGSLFAMTDPFWMFLTLKSLGRDYIVWDQAGSIEFLKPGRGTVRADFALDDAVLDDIRAQTADGGKHLRWFETDVVDAAGEVVARVRKQIYVRRKRERQPATA</sequence>
<dbReference type="InterPro" id="IPR027961">
    <property type="entry name" value="DUF4442"/>
</dbReference>
<evidence type="ECO:0000256" key="1">
    <source>
        <dbReference type="SAM" id="Phobius"/>
    </source>
</evidence>
<gene>
    <name evidence="2" type="ORF">I8J32_010400</name>
</gene>
<keyword evidence="1" id="KW-0472">Membrane</keyword>
<dbReference type="Gene3D" id="3.10.129.10">
    <property type="entry name" value="Hotdog Thioesterase"/>
    <property type="match status" value="1"/>
</dbReference>
<evidence type="ECO:0000313" key="2">
    <source>
        <dbReference type="EMBL" id="QSX77211.1"/>
    </source>
</evidence>
<dbReference type="SUPFAM" id="SSF54637">
    <property type="entry name" value="Thioesterase/thiol ester dehydrase-isomerase"/>
    <property type="match status" value="1"/>
</dbReference>
<dbReference type="AlphaFoldDB" id="A0A974XWL4"/>
<proteinExistence type="predicted"/>
<dbReference type="Pfam" id="PF14539">
    <property type="entry name" value="DUF4442"/>
    <property type="match status" value="1"/>
</dbReference>
<dbReference type="RefSeq" id="WP_200611789.1">
    <property type="nucleotide sequence ID" value="NZ_CP071518.1"/>
</dbReference>
<keyword evidence="1" id="KW-0812">Transmembrane</keyword>
<evidence type="ECO:0000313" key="3">
    <source>
        <dbReference type="Proteomes" id="UP000639274"/>
    </source>
</evidence>
<dbReference type="KEGG" id="lsf:I8J32_010400"/>
<dbReference type="EMBL" id="CP071518">
    <property type="protein sequence ID" value="QSX77211.1"/>
    <property type="molecule type" value="Genomic_DNA"/>
</dbReference>
<organism evidence="2 3">
    <name type="scientific">Agrilutibacter solisilvae</name>
    <dbReference type="NCBI Taxonomy" id="2763317"/>
    <lineage>
        <taxon>Bacteria</taxon>
        <taxon>Pseudomonadati</taxon>
        <taxon>Pseudomonadota</taxon>
        <taxon>Gammaproteobacteria</taxon>
        <taxon>Lysobacterales</taxon>
        <taxon>Lysobacteraceae</taxon>
        <taxon>Agrilutibacter</taxon>
    </lineage>
</organism>
<dbReference type="InterPro" id="IPR029069">
    <property type="entry name" value="HotDog_dom_sf"/>
</dbReference>
<keyword evidence="1" id="KW-1133">Transmembrane helix</keyword>
<name>A0A974XWL4_9GAMM</name>
<feature type="transmembrane region" description="Helical" evidence="1">
    <location>
        <begin position="51"/>
        <end position="70"/>
    </location>
</feature>
<dbReference type="Proteomes" id="UP000639274">
    <property type="component" value="Chromosome"/>
</dbReference>
<reference evidence="2 3" key="1">
    <citation type="submission" date="2021-03" db="EMBL/GenBank/DDBJ databases">
        <title>Lysobacter sp. nov. isolated from soil of gangwondo yeongwol, south Korea.</title>
        <authorList>
            <person name="Kim K.R."/>
            <person name="Kim K.H."/>
            <person name="Jeon C.O."/>
        </authorList>
    </citation>
    <scope>NUCLEOTIDE SEQUENCE [LARGE SCALE GENOMIC DNA]</scope>
    <source>
        <strain evidence="2 3">R19</strain>
    </source>
</reference>
<feature type="transmembrane region" description="Helical" evidence="1">
    <location>
        <begin position="12"/>
        <end position="31"/>
    </location>
</feature>